<dbReference type="EMBL" id="BAAAGA010000003">
    <property type="protein sequence ID" value="GAA0620742.1"/>
    <property type="molecule type" value="Genomic_DNA"/>
</dbReference>
<sequence length="143" mass="15752">MLTPLKWGLNLVWWALFLATALTFLPSAEAALGRWLADYGVALRLPPRPLLIGTLVGLTLLHWALPHATSAPSPPQGSPTRNPYMGQPLRDPSFRKIWPIYLMLLLGVILVVSTHLRSETDETCVVLTDGWDCSEPDEAAKAD</sequence>
<keyword evidence="3" id="KW-1185">Reference proteome</keyword>
<evidence type="ECO:0000313" key="2">
    <source>
        <dbReference type="EMBL" id="GAA0620742.1"/>
    </source>
</evidence>
<comment type="caution">
    <text evidence="2">The sequence shown here is derived from an EMBL/GenBank/DDBJ whole genome shotgun (WGS) entry which is preliminary data.</text>
</comment>
<organism evidence="2 3">
    <name type="scientific">Brevundimonas kwangchunensis</name>
    <dbReference type="NCBI Taxonomy" id="322163"/>
    <lineage>
        <taxon>Bacteria</taxon>
        <taxon>Pseudomonadati</taxon>
        <taxon>Pseudomonadota</taxon>
        <taxon>Alphaproteobacteria</taxon>
        <taxon>Caulobacterales</taxon>
        <taxon>Caulobacteraceae</taxon>
        <taxon>Brevundimonas</taxon>
    </lineage>
</organism>
<reference evidence="2 3" key="1">
    <citation type="journal article" date="2019" name="Int. J. Syst. Evol. Microbiol.">
        <title>The Global Catalogue of Microorganisms (GCM) 10K type strain sequencing project: providing services to taxonomists for standard genome sequencing and annotation.</title>
        <authorList>
            <consortium name="The Broad Institute Genomics Platform"/>
            <consortium name="The Broad Institute Genome Sequencing Center for Infectious Disease"/>
            <person name="Wu L."/>
            <person name="Ma J."/>
        </authorList>
    </citation>
    <scope>NUCLEOTIDE SEQUENCE [LARGE SCALE GENOMIC DNA]</scope>
    <source>
        <strain evidence="2 3">JCM 12928</strain>
    </source>
</reference>
<evidence type="ECO:0000313" key="3">
    <source>
        <dbReference type="Proteomes" id="UP001501352"/>
    </source>
</evidence>
<keyword evidence="1" id="KW-0472">Membrane</keyword>
<protein>
    <submittedName>
        <fullName evidence="2">Uncharacterized protein</fullName>
    </submittedName>
</protein>
<dbReference type="Proteomes" id="UP001501352">
    <property type="component" value="Unassembled WGS sequence"/>
</dbReference>
<feature type="transmembrane region" description="Helical" evidence="1">
    <location>
        <begin position="46"/>
        <end position="65"/>
    </location>
</feature>
<gene>
    <name evidence="2" type="ORF">GCM10009422_15560</name>
</gene>
<dbReference type="RefSeq" id="WP_343792423.1">
    <property type="nucleotide sequence ID" value="NZ_BAAAGA010000003.1"/>
</dbReference>
<keyword evidence="1" id="KW-1133">Transmembrane helix</keyword>
<feature type="transmembrane region" description="Helical" evidence="1">
    <location>
        <begin position="97"/>
        <end position="116"/>
    </location>
</feature>
<accession>A0ABN1GVC4</accession>
<evidence type="ECO:0000256" key="1">
    <source>
        <dbReference type="SAM" id="Phobius"/>
    </source>
</evidence>
<keyword evidence="1" id="KW-0812">Transmembrane</keyword>
<name>A0ABN1GVC4_9CAUL</name>
<proteinExistence type="predicted"/>